<dbReference type="Pfam" id="PF06227">
    <property type="entry name" value="Poxv_Bcl-2-like"/>
    <property type="match status" value="1"/>
</dbReference>
<protein>
    <submittedName>
        <fullName evidence="1">M136R</fullName>
    </submittedName>
</protein>
<dbReference type="InterPro" id="IPR022819">
    <property type="entry name" value="Poxvirus_Bcl-2-like"/>
</dbReference>
<evidence type="ECO:0000313" key="2">
    <source>
        <dbReference type="Proteomes" id="UP000158288"/>
    </source>
</evidence>
<accession>E2CZM5</accession>
<proteinExistence type="predicted"/>
<dbReference type="InterPro" id="IPR043018">
    <property type="entry name" value="Poxvirus_sf"/>
</dbReference>
<dbReference type="Proteomes" id="UP000158288">
    <property type="component" value="Segment"/>
</dbReference>
<name>E2CZM5_9POXV</name>
<sequence length="181" mass="20863">MERGPSKLYTVHDKHFSIIALNEQYDMVDDFSLSFSYTAIDDISKNHSIKHVLEEYFSWRAYIGRVRIIPTHVGKLYIRLIKLDSTAKKKLGNLDILLCDVLKIDDDGGNERLFQFVQGLNLPKNKEATLTLIGLLAYACNYWGSQKINKYIPSIMPFFLKHTTDSILADLCSMLNYNKSY</sequence>
<reference evidence="1 2" key="1">
    <citation type="journal article" date="2011" name="Emerg. Infect. Dis.">
        <title>Genome sequence of SG33 strain and recombination between wild-type and vaccine myxoma viruses.</title>
        <authorList>
            <person name="Camus-Bouclainville C."/>
            <person name="Gretillat M."/>
            <person name="Py R."/>
            <person name="Gelfi J."/>
            <person name="Guerin J.L."/>
            <person name="Bertagnoli S."/>
        </authorList>
    </citation>
    <scope>NUCLEOTIDE SEQUENCE [LARGE SCALE GENOMIC DNA]</scope>
    <source>
        <strain evidence="1">SG33</strain>
    </source>
</reference>
<dbReference type="EMBL" id="GQ409969">
    <property type="protein sequence ID" value="ADK63776.1"/>
    <property type="molecule type" value="Genomic_DNA"/>
</dbReference>
<evidence type="ECO:0000313" key="1">
    <source>
        <dbReference type="EMBL" id="ADK63776.1"/>
    </source>
</evidence>
<organism evidence="1 2">
    <name type="scientific">Myxoma virus</name>
    <dbReference type="NCBI Taxonomy" id="10273"/>
    <lineage>
        <taxon>Viruses</taxon>
        <taxon>Varidnaviria</taxon>
        <taxon>Bamfordvirae</taxon>
        <taxon>Nucleocytoviricota</taxon>
        <taxon>Pokkesviricetes</taxon>
        <taxon>Chitovirales</taxon>
        <taxon>Poxviridae</taxon>
        <taxon>Chordopoxvirinae</taxon>
        <taxon>Leporipoxvirus</taxon>
        <taxon>Leporipoxvirus myxoma</taxon>
    </lineage>
</organism>
<dbReference type="Gene3D" id="1.10.437.20">
    <property type="entry name" value="dsDNA poxvirus"/>
    <property type="match status" value="1"/>
</dbReference>
<gene>
    <name evidence="1" type="primary">m136R</name>
</gene>